<comment type="function">
    <text evidence="4">Involved in correct processing of both the 5' and 3' ends of 23S rRNA precursor. Processes 30S rRNA precursor transcript even in absence of ribonuclease 3 (Rnc); Rnc processes 30S rRNA into smaller rRNA precursors.</text>
</comment>
<feature type="domain" description="RNase III" evidence="5">
    <location>
        <begin position="10"/>
        <end position="150"/>
    </location>
</feature>
<keyword evidence="4" id="KW-0690">Ribosome biogenesis</keyword>
<dbReference type="RefSeq" id="WP_386049749.1">
    <property type="nucleotide sequence ID" value="NZ_JBHUIO010000023.1"/>
</dbReference>
<dbReference type="InterPro" id="IPR008226">
    <property type="entry name" value="Mini3_fam"/>
</dbReference>
<evidence type="ECO:0000259" key="5">
    <source>
        <dbReference type="SMART" id="SM00535"/>
    </source>
</evidence>
<dbReference type="EC" id="3.1.26.-" evidence="4"/>
<feature type="active site" evidence="4">
    <location>
        <position position="35"/>
    </location>
</feature>
<comment type="subunit">
    <text evidence="4">Homodimer.</text>
</comment>
<comment type="similarity">
    <text evidence="4">Belongs to the MrnC RNase family.</text>
</comment>
<evidence type="ECO:0000256" key="1">
    <source>
        <dbReference type="ARBA" id="ARBA00022722"/>
    </source>
</evidence>
<dbReference type="Pfam" id="PF00636">
    <property type="entry name" value="Ribonuclease_3"/>
    <property type="match status" value="1"/>
</dbReference>
<keyword evidence="1 4" id="KW-0540">Nuclease</keyword>
<dbReference type="InterPro" id="IPR000999">
    <property type="entry name" value="RNase_III_dom"/>
</dbReference>
<keyword evidence="2 4" id="KW-0255">Endonuclease</keyword>
<dbReference type="Proteomes" id="UP001597343">
    <property type="component" value="Unassembled WGS sequence"/>
</dbReference>
<organism evidence="6 7">
    <name type="scientific">Tumebacillus lipolyticus</name>
    <dbReference type="NCBI Taxonomy" id="1280370"/>
    <lineage>
        <taxon>Bacteria</taxon>
        <taxon>Bacillati</taxon>
        <taxon>Bacillota</taxon>
        <taxon>Bacilli</taxon>
        <taxon>Bacillales</taxon>
        <taxon>Alicyclobacillaceae</taxon>
        <taxon>Tumebacillus</taxon>
    </lineage>
</organism>
<dbReference type="HAMAP" id="MF_01468">
    <property type="entry name" value="RNase_Mini_III"/>
    <property type="match status" value="1"/>
</dbReference>
<keyword evidence="7" id="KW-1185">Reference proteome</keyword>
<dbReference type="SMART" id="SM00535">
    <property type="entry name" value="RIBOc"/>
    <property type="match status" value="1"/>
</dbReference>
<protein>
    <recommendedName>
        <fullName evidence="4">Mini-ribonuclease 3</fullName>
        <shortName evidence="4">Mini-3</shortName>
        <shortName evidence="4">Mini-RNase 3</shortName>
        <ecNumber evidence="4">3.1.26.-</ecNumber>
    </recommendedName>
    <alternativeName>
        <fullName evidence="4">Mini-RNase III</fullName>
        <shortName evidence="4">Mini-III</shortName>
    </alternativeName>
</protein>
<evidence type="ECO:0000313" key="6">
    <source>
        <dbReference type="EMBL" id="MFD2172365.1"/>
    </source>
</evidence>
<evidence type="ECO:0000313" key="7">
    <source>
        <dbReference type="Proteomes" id="UP001597343"/>
    </source>
</evidence>
<comment type="caution">
    <text evidence="6">The sequence shown here is derived from an EMBL/GenBank/DDBJ whole genome shotgun (WGS) entry which is preliminary data.</text>
</comment>
<dbReference type="InterPro" id="IPR036389">
    <property type="entry name" value="RNase_III_sf"/>
</dbReference>
<dbReference type="Gene3D" id="1.10.1520.10">
    <property type="entry name" value="Ribonuclease III domain"/>
    <property type="match status" value="1"/>
</dbReference>
<dbReference type="EMBL" id="JBHUIO010000023">
    <property type="protein sequence ID" value="MFD2172365.1"/>
    <property type="molecule type" value="Genomic_DNA"/>
</dbReference>
<dbReference type="CDD" id="cd00593">
    <property type="entry name" value="RIBOc"/>
    <property type="match status" value="1"/>
</dbReference>
<evidence type="ECO:0000256" key="4">
    <source>
        <dbReference type="HAMAP-Rule" id="MF_01468"/>
    </source>
</evidence>
<dbReference type="PANTHER" id="PTHR34276">
    <property type="entry name" value="MINI-RIBONUCLEASE 3"/>
    <property type="match status" value="1"/>
</dbReference>
<reference evidence="7" key="1">
    <citation type="journal article" date="2019" name="Int. J. Syst. Evol. Microbiol.">
        <title>The Global Catalogue of Microorganisms (GCM) 10K type strain sequencing project: providing services to taxonomists for standard genome sequencing and annotation.</title>
        <authorList>
            <consortium name="The Broad Institute Genomics Platform"/>
            <consortium name="The Broad Institute Genome Sequencing Center for Infectious Disease"/>
            <person name="Wu L."/>
            <person name="Ma J."/>
        </authorList>
    </citation>
    <scope>NUCLEOTIDE SEQUENCE [LARGE SCALE GENOMIC DNA]</scope>
    <source>
        <strain evidence="7">CGMCC 1.13574</strain>
    </source>
</reference>
<evidence type="ECO:0000256" key="2">
    <source>
        <dbReference type="ARBA" id="ARBA00022759"/>
    </source>
</evidence>
<keyword evidence="4" id="KW-0698">rRNA processing</keyword>
<comment type="subcellular location">
    <subcellularLocation>
        <location evidence="4">Cytoplasm</location>
    </subcellularLocation>
</comment>
<keyword evidence="4" id="KW-0694">RNA-binding</keyword>
<gene>
    <name evidence="4" type="primary">mrnC</name>
    <name evidence="6" type="ORF">ACFSOY_20690</name>
</gene>
<keyword evidence="4" id="KW-0699">rRNA-binding</keyword>
<keyword evidence="4" id="KW-0963">Cytoplasm</keyword>
<dbReference type="PANTHER" id="PTHR34276:SF1">
    <property type="entry name" value="MINI-RIBONUCLEASE 3"/>
    <property type="match status" value="1"/>
</dbReference>
<comment type="cofactor">
    <cofactor evidence="4">
        <name>Mg(2+)</name>
        <dbReference type="ChEBI" id="CHEBI:18420"/>
    </cofactor>
</comment>
<sequence>MTEEHAGIRQLLNRQTKPVKKPQEMTGLALAYIGDAIWEIFIREHLVQSGEMKPDRLHKFATKYVKAKAQSDVLHMLMQTLSEAEQTIVKRGRNAKSGSTPKNGSLIDYRHATGFESLIGYLYLQGEFDRLQELASIAIAWLERAESQPDETMTKKDECR</sequence>
<accession>A0ABW5A3E5</accession>
<dbReference type="SUPFAM" id="SSF69065">
    <property type="entry name" value="RNase III domain-like"/>
    <property type="match status" value="1"/>
</dbReference>
<name>A0ABW5A3E5_9BACL</name>
<evidence type="ECO:0000256" key="3">
    <source>
        <dbReference type="ARBA" id="ARBA00022801"/>
    </source>
</evidence>
<keyword evidence="4" id="KW-0460">Magnesium</keyword>
<keyword evidence="3 4" id="KW-0378">Hydrolase</keyword>
<proteinExistence type="inferred from homology"/>